<accession>A0A976FJ74</accession>
<dbReference type="KEGG" id="blac:94344176"/>
<name>A0A976FJ74_BRELC</name>
<dbReference type="EMBL" id="SHOA02000005">
    <property type="protein sequence ID" value="TDH67643.1"/>
    <property type="molecule type" value="Genomic_DNA"/>
</dbReference>
<organism evidence="1 2">
    <name type="scientific">Bremia lactucae</name>
    <name type="common">Lettuce downy mildew</name>
    <dbReference type="NCBI Taxonomy" id="4779"/>
    <lineage>
        <taxon>Eukaryota</taxon>
        <taxon>Sar</taxon>
        <taxon>Stramenopiles</taxon>
        <taxon>Oomycota</taxon>
        <taxon>Peronosporomycetes</taxon>
        <taxon>Peronosporales</taxon>
        <taxon>Peronosporaceae</taxon>
        <taxon>Bremia</taxon>
    </lineage>
</organism>
<dbReference type="RefSeq" id="XP_067817142.1">
    <property type="nucleotide sequence ID" value="XM_067958505.1"/>
</dbReference>
<gene>
    <name evidence="1" type="ORF">CCR75_000397</name>
</gene>
<sequence>METFDERPQIELTPSANQGFTGLRRGICIVKNVVYQRIVTMTAPATFHIVLQAVMNQSMSSRYRANSIAVTCGEMRGTLRFAQRSSEYSRWLGL</sequence>
<dbReference type="AlphaFoldDB" id="A0A976FJ74"/>
<proteinExistence type="predicted"/>
<evidence type="ECO:0000313" key="2">
    <source>
        <dbReference type="Proteomes" id="UP000294530"/>
    </source>
</evidence>
<keyword evidence="2" id="KW-1185">Reference proteome</keyword>
<dbReference type="Proteomes" id="UP000294530">
    <property type="component" value="Unassembled WGS sequence"/>
</dbReference>
<protein>
    <submittedName>
        <fullName evidence="1">Uncharacterized protein</fullName>
    </submittedName>
</protein>
<dbReference type="GeneID" id="94344176"/>
<comment type="caution">
    <text evidence="1">The sequence shown here is derived from an EMBL/GenBank/DDBJ whole genome shotgun (WGS) entry which is preliminary data.</text>
</comment>
<evidence type="ECO:0000313" key="1">
    <source>
        <dbReference type="EMBL" id="TDH67643.1"/>
    </source>
</evidence>
<reference evidence="1 2" key="1">
    <citation type="journal article" date="2021" name="Genome Biol.">
        <title>AFLAP: assembly-free linkage analysis pipeline using k-mers from genome sequencing data.</title>
        <authorList>
            <person name="Fletcher K."/>
            <person name="Zhang L."/>
            <person name="Gil J."/>
            <person name="Han R."/>
            <person name="Cavanaugh K."/>
            <person name="Michelmore R."/>
        </authorList>
    </citation>
    <scope>NUCLEOTIDE SEQUENCE [LARGE SCALE GENOMIC DNA]</scope>
    <source>
        <strain evidence="1 2">SF5</strain>
    </source>
</reference>